<dbReference type="OrthoDB" id="9773772at2"/>
<dbReference type="Pfam" id="PF06293">
    <property type="entry name" value="Kdo"/>
    <property type="match status" value="1"/>
</dbReference>
<dbReference type="AlphaFoldDB" id="A0A0E9LWD6"/>
<reference evidence="1 2" key="1">
    <citation type="journal article" date="2015" name="Microbes Environ.">
        <title>Distribution and evolution of nitrogen fixation genes in the phylum bacteroidetes.</title>
        <authorList>
            <person name="Inoue J."/>
            <person name="Oshima K."/>
            <person name="Suda W."/>
            <person name="Sakamoto M."/>
            <person name="Iino T."/>
            <person name="Noda S."/>
            <person name="Hongoh Y."/>
            <person name="Hattori M."/>
            <person name="Ohkuma M."/>
        </authorList>
    </citation>
    <scope>NUCLEOTIDE SEQUENCE [LARGE SCALE GENOMIC DNA]</scope>
    <source>
        <strain evidence="1">JCM 15548</strain>
    </source>
</reference>
<accession>A0A0E9LWD6</accession>
<organism evidence="1 2">
    <name type="scientific">Geofilum rubicundum JCM 15548</name>
    <dbReference type="NCBI Taxonomy" id="1236989"/>
    <lineage>
        <taxon>Bacteria</taxon>
        <taxon>Pseudomonadati</taxon>
        <taxon>Bacteroidota</taxon>
        <taxon>Bacteroidia</taxon>
        <taxon>Marinilabiliales</taxon>
        <taxon>Marinilabiliaceae</taxon>
        <taxon>Geofilum</taxon>
    </lineage>
</organism>
<dbReference type="SUPFAM" id="SSF56112">
    <property type="entry name" value="Protein kinase-like (PK-like)"/>
    <property type="match status" value="1"/>
</dbReference>
<sequence>MLSYQLNPNYGHLAAVLPKMNERFAQNGTTIYKIRNEIKVLEINGNKLCVKSFGPPNLINRYAYAFLRMGKAKRSFYNAYKLREMGVATPEPVAWVEFRDKHGFISHSYYISLYEAHTFTLAKVFNNQLPEKEAIIRDFAFYACHILHKQGIRHLDLSQGNVLVHKSNNRYSFSLVDINRMRFNSRKTHRNGFSNLRRLGGSPIEMSMLANYYAEARQKNPIWGIIQLSLYKLRFQHFRSFKKSILTPLKTSQLSPNN</sequence>
<dbReference type="Proteomes" id="UP000032900">
    <property type="component" value="Unassembled WGS sequence"/>
</dbReference>
<dbReference type="PROSITE" id="PS00109">
    <property type="entry name" value="PROTEIN_KINASE_TYR"/>
    <property type="match status" value="1"/>
</dbReference>
<protein>
    <recommendedName>
        <fullName evidence="3">Protein kinase domain-containing protein</fullName>
    </recommendedName>
</protein>
<keyword evidence="2" id="KW-1185">Reference proteome</keyword>
<dbReference type="Gene3D" id="1.10.510.10">
    <property type="entry name" value="Transferase(Phosphotransferase) domain 1"/>
    <property type="match status" value="1"/>
</dbReference>
<dbReference type="GO" id="GO:0004672">
    <property type="term" value="F:protein kinase activity"/>
    <property type="evidence" value="ECO:0007669"/>
    <property type="project" value="InterPro"/>
</dbReference>
<dbReference type="RefSeq" id="WP_062124032.1">
    <property type="nucleotide sequence ID" value="NZ_BAZW01000011.1"/>
</dbReference>
<dbReference type="InterPro" id="IPR011009">
    <property type="entry name" value="Kinase-like_dom_sf"/>
</dbReference>
<name>A0A0E9LWD6_9BACT</name>
<gene>
    <name evidence="1" type="ORF">JCM15548_11832</name>
</gene>
<dbReference type="EMBL" id="BAZW01000011">
    <property type="protein sequence ID" value="GAO29623.1"/>
    <property type="molecule type" value="Genomic_DNA"/>
</dbReference>
<evidence type="ECO:0008006" key="3">
    <source>
        <dbReference type="Google" id="ProtNLM"/>
    </source>
</evidence>
<comment type="caution">
    <text evidence="1">The sequence shown here is derived from an EMBL/GenBank/DDBJ whole genome shotgun (WGS) entry which is preliminary data.</text>
</comment>
<dbReference type="InterPro" id="IPR008266">
    <property type="entry name" value="Tyr_kinase_AS"/>
</dbReference>
<proteinExistence type="predicted"/>
<evidence type="ECO:0000313" key="1">
    <source>
        <dbReference type="EMBL" id="GAO29623.1"/>
    </source>
</evidence>
<dbReference type="STRING" id="1236989.JCM15548_11832"/>
<evidence type="ECO:0000313" key="2">
    <source>
        <dbReference type="Proteomes" id="UP000032900"/>
    </source>
</evidence>